<dbReference type="RefSeq" id="WP_377541466.1">
    <property type="nucleotide sequence ID" value="NZ_JBHSBN010000001.1"/>
</dbReference>
<dbReference type="EMBL" id="JBHSBN010000001">
    <property type="protein sequence ID" value="MFC4104534.1"/>
    <property type="molecule type" value="Genomic_DNA"/>
</dbReference>
<organism evidence="2 3">
    <name type="scientific">Micromonospora zhanjiangensis</name>
    <dbReference type="NCBI Taxonomy" id="1522057"/>
    <lineage>
        <taxon>Bacteria</taxon>
        <taxon>Bacillati</taxon>
        <taxon>Actinomycetota</taxon>
        <taxon>Actinomycetes</taxon>
        <taxon>Micromonosporales</taxon>
        <taxon>Micromonosporaceae</taxon>
        <taxon>Micromonospora</taxon>
    </lineage>
</organism>
<sequence>MADSYQEYEGRPRRRGGRRVLIGFVVLILVLGGLLVVADRLAVGFAERAIADQVRQEVAKQQVQASGPDVKVGGFPFLTQVVNGRYEAISIVLTDLSGNVEGKAVSLPKLDIDARNVKASMDTLRTGQGEVVAESVKGTGTITYDSVTKLIDRKGIKLAGQDGKLTVTGPVQLPVVGEMTVHGTANLAVQKGQVVIKFERLTADGLPNIPLVQGAISTYAKQLSINVPLPPLPFGLKVQEVRPLPEGLAVTAAAQNVPLRSSAG</sequence>
<keyword evidence="1" id="KW-1133">Transmembrane helix</keyword>
<evidence type="ECO:0000256" key="1">
    <source>
        <dbReference type="SAM" id="Phobius"/>
    </source>
</evidence>
<protein>
    <submittedName>
        <fullName evidence="2">DUF2993 domain-containing protein</fullName>
    </submittedName>
</protein>
<dbReference type="Pfam" id="PF11209">
    <property type="entry name" value="LmeA"/>
    <property type="match status" value="1"/>
</dbReference>
<keyword evidence="1" id="KW-0472">Membrane</keyword>
<evidence type="ECO:0000313" key="2">
    <source>
        <dbReference type="EMBL" id="MFC4104534.1"/>
    </source>
</evidence>
<comment type="caution">
    <text evidence="2">The sequence shown here is derived from an EMBL/GenBank/DDBJ whole genome shotgun (WGS) entry which is preliminary data.</text>
</comment>
<reference evidence="3" key="1">
    <citation type="journal article" date="2019" name="Int. J. Syst. Evol. Microbiol.">
        <title>The Global Catalogue of Microorganisms (GCM) 10K type strain sequencing project: providing services to taxonomists for standard genome sequencing and annotation.</title>
        <authorList>
            <consortium name="The Broad Institute Genomics Platform"/>
            <consortium name="The Broad Institute Genome Sequencing Center for Infectious Disease"/>
            <person name="Wu L."/>
            <person name="Ma J."/>
        </authorList>
    </citation>
    <scope>NUCLEOTIDE SEQUENCE [LARGE SCALE GENOMIC DNA]</scope>
    <source>
        <strain evidence="3">2902at01</strain>
    </source>
</reference>
<accession>A0ABV8KEW4</accession>
<proteinExistence type="predicted"/>
<feature type="transmembrane region" description="Helical" evidence="1">
    <location>
        <begin position="20"/>
        <end position="38"/>
    </location>
</feature>
<dbReference type="InterPro" id="IPR021373">
    <property type="entry name" value="DUF2993"/>
</dbReference>
<keyword evidence="1" id="KW-0812">Transmembrane</keyword>
<gene>
    <name evidence="2" type="ORF">ACFOX0_01075</name>
</gene>
<keyword evidence="3" id="KW-1185">Reference proteome</keyword>
<name>A0ABV8KEW4_9ACTN</name>
<evidence type="ECO:0000313" key="3">
    <source>
        <dbReference type="Proteomes" id="UP001595868"/>
    </source>
</evidence>
<dbReference type="Proteomes" id="UP001595868">
    <property type="component" value="Unassembled WGS sequence"/>
</dbReference>